<dbReference type="GO" id="GO:0005524">
    <property type="term" value="F:ATP binding"/>
    <property type="evidence" value="ECO:0007669"/>
    <property type="project" value="UniProtKB-KW"/>
</dbReference>
<evidence type="ECO:0000259" key="9">
    <source>
        <dbReference type="PROSITE" id="PS50929"/>
    </source>
</evidence>
<organism evidence="10">
    <name type="scientific">mine drainage metagenome</name>
    <dbReference type="NCBI Taxonomy" id="410659"/>
    <lineage>
        <taxon>unclassified sequences</taxon>
        <taxon>metagenomes</taxon>
        <taxon>ecological metagenomes</taxon>
    </lineage>
</organism>
<evidence type="ECO:0000256" key="7">
    <source>
        <dbReference type="SAM" id="Phobius"/>
    </source>
</evidence>
<dbReference type="SUPFAM" id="SSF90123">
    <property type="entry name" value="ABC transporter transmembrane region"/>
    <property type="match status" value="1"/>
</dbReference>
<dbReference type="PROSITE" id="PS50929">
    <property type="entry name" value="ABC_TM1F"/>
    <property type="match status" value="1"/>
</dbReference>
<feature type="transmembrane region" description="Helical" evidence="7">
    <location>
        <begin position="97"/>
        <end position="122"/>
    </location>
</feature>
<evidence type="ECO:0000259" key="8">
    <source>
        <dbReference type="PROSITE" id="PS50893"/>
    </source>
</evidence>
<sequence length="601" mass="68132">MDWNHELMDSLIWLGEAFVISLIGLAVATVTLGRLTGWGRQFRRLAWGYFNPSRSKLPFAWLALIIFMTLFSVRMNVLFSFWYNGFYSAMQKLDAKAFWFMLLVFTILATIHVARALLNFYLQQAFLIRWRVWLTNTLIDRWLEHQAYYRTQYVADPADNPDQRIQQDVESFVAKSLALSMGLLDAVVSLFAFSIILWSLSGSLTLLGHEIPRAMVFMVYLYVIVATVFALKIGRPLIVLNFLNEKFGANFRYALIRLREYSESIAFYRGEKVERRNLLERFGDVISNMWAIVFRSLKFQGFNLAISQAAVVFPFVVQAPRLLSKQITLGDVMQTSQSFGQVEGALSFFRSSYDDFAGYRAVINRLSGFLDSMDAAERLPRARIESGEQRLAVEALTVRTPANALLVENLSLALPQGAALLIRGKSGIGKTTLLRAVAGIWPYVDGKIVRPLDEQTLFLPQKPYLPLGTLRQALYYPAAMRTDDTAAAVLRQCQLGHLVARLDEEDDWTRILSLGEQQRLAIGRVLLNRPQMVFLDEASSAMDEGLEHAMYQLLRQSLPTAILVSVGHRSSLLGFHTQELELRADGRWRLQDLPPEAAASA</sequence>
<dbReference type="EMBL" id="MLJW01000947">
    <property type="protein sequence ID" value="OIQ81263.1"/>
    <property type="molecule type" value="Genomic_DNA"/>
</dbReference>
<feature type="transmembrane region" description="Helical" evidence="7">
    <location>
        <begin position="211"/>
        <end position="231"/>
    </location>
</feature>
<evidence type="ECO:0000256" key="3">
    <source>
        <dbReference type="ARBA" id="ARBA00022741"/>
    </source>
</evidence>
<dbReference type="InterPro" id="IPR017871">
    <property type="entry name" value="ABC_transporter-like_CS"/>
</dbReference>
<dbReference type="Gene3D" id="1.20.1560.10">
    <property type="entry name" value="ABC transporter type 1, transmembrane domain"/>
    <property type="match status" value="1"/>
</dbReference>
<protein>
    <submittedName>
        <fullName evidence="10">Vitamin B12 transport ATP-binding protein BacA</fullName>
    </submittedName>
</protein>
<dbReference type="PANTHER" id="PTHR11384:SF59">
    <property type="entry name" value="LYSOSOMAL COBALAMIN TRANSPORTER ABCD4"/>
    <property type="match status" value="1"/>
</dbReference>
<evidence type="ECO:0000313" key="10">
    <source>
        <dbReference type="EMBL" id="OIQ81263.1"/>
    </source>
</evidence>
<proteinExistence type="predicted"/>
<feature type="domain" description="ABC transmembrane type-1" evidence="9">
    <location>
        <begin position="59"/>
        <end position="358"/>
    </location>
</feature>
<gene>
    <name evidence="10" type="primary">bacA_7</name>
    <name evidence="10" type="ORF">GALL_369630</name>
</gene>
<dbReference type="SUPFAM" id="SSF52540">
    <property type="entry name" value="P-loop containing nucleoside triphosphate hydrolases"/>
    <property type="match status" value="1"/>
</dbReference>
<dbReference type="InterPro" id="IPR011527">
    <property type="entry name" value="ABC1_TM_dom"/>
</dbReference>
<dbReference type="PROSITE" id="PS00211">
    <property type="entry name" value="ABC_TRANSPORTER_1"/>
    <property type="match status" value="1"/>
</dbReference>
<dbReference type="AlphaFoldDB" id="A0A1J5QMX2"/>
<name>A0A1J5QMX2_9ZZZZ</name>
<keyword evidence="6 7" id="KW-0472">Membrane</keyword>
<keyword evidence="2 7" id="KW-0812">Transmembrane</keyword>
<keyword evidence="5 7" id="KW-1133">Transmembrane helix</keyword>
<dbReference type="InterPro" id="IPR027417">
    <property type="entry name" value="P-loop_NTPase"/>
</dbReference>
<dbReference type="Gene3D" id="3.40.50.300">
    <property type="entry name" value="P-loop containing nucleotide triphosphate hydrolases"/>
    <property type="match status" value="1"/>
</dbReference>
<reference evidence="10" key="1">
    <citation type="submission" date="2016-10" db="EMBL/GenBank/DDBJ databases">
        <title>Sequence of Gallionella enrichment culture.</title>
        <authorList>
            <person name="Poehlein A."/>
            <person name="Muehling M."/>
            <person name="Daniel R."/>
        </authorList>
    </citation>
    <scope>NUCLEOTIDE SEQUENCE</scope>
</reference>
<evidence type="ECO:0000256" key="4">
    <source>
        <dbReference type="ARBA" id="ARBA00022840"/>
    </source>
</evidence>
<feature type="transmembrane region" description="Helical" evidence="7">
    <location>
        <begin position="177"/>
        <end position="199"/>
    </location>
</feature>
<keyword evidence="4 10" id="KW-0067">ATP-binding</keyword>
<dbReference type="Pfam" id="PF06472">
    <property type="entry name" value="ABC_membrane_2"/>
    <property type="match status" value="1"/>
</dbReference>
<dbReference type="Pfam" id="PF00005">
    <property type="entry name" value="ABC_tran"/>
    <property type="match status" value="1"/>
</dbReference>
<evidence type="ECO:0000256" key="6">
    <source>
        <dbReference type="ARBA" id="ARBA00023136"/>
    </source>
</evidence>
<dbReference type="GO" id="GO:0016887">
    <property type="term" value="F:ATP hydrolysis activity"/>
    <property type="evidence" value="ECO:0007669"/>
    <property type="project" value="InterPro"/>
</dbReference>
<dbReference type="InterPro" id="IPR050835">
    <property type="entry name" value="ABC_transporter_sub-D"/>
</dbReference>
<evidence type="ECO:0000256" key="2">
    <source>
        <dbReference type="ARBA" id="ARBA00022692"/>
    </source>
</evidence>
<accession>A0A1J5QMX2</accession>
<dbReference type="GO" id="GO:0005886">
    <property type="term" value="C:plasma membrane"/>
    <property type="evidence" value="ECO:0007669"/>
    <property type="project" value="TreeGrafter"/>
</dbReference>
<dbReference type="PROSITE" id="PS50893">
    <property type="entry name" value="ABC_TRANSPORTER_2"/>
    <property type="match status" value="1"/>
</dbReference>
<keyword evidence="3" id="KW-0547">Nucleotide-binding</keyword>
<feature type="domain" description="ABC transporter" evidence="8">
    <location>
        <begin position="391"/>
        <end position="600"/>
    </location>
</feature>
<dbReference type="InterPro" id="IPR003593">
    <property type="entry name" value="AAA+_ATPase"/>
</dbReference>
<dbReference type="PANTHER" id="PTHR11384">
    <property type="entry name" value="ATP-BINDING CASSETTE, SUB-FAMILY D MEMBER"/>
    <property type="match status" value="1"/>
</dbReference>
<feature type="transmembrane region" description="Helical" evidence="7">
    <location>
        <begin position="12"/>
        <end position="36"/>
    </location>
</feature>
<dbReference type="InterPro" id="IPR003439">
    <property type="entry name" value="ABC_transporter-like_ATP-bd"/>
</dbReference>
<feature type="transmembrane region" description="Helical" evidence="7">
    <location>
        <begin position="57"/>
        <end position="77"/>
    </location>
</feature>
<evidence type="ECO:0000256" key="5">
    <source>
        <dbReference type="ARBA" id="ARBA00022989"/>
    </source>
</evidence>
<evidence type="ECO:0000256" key="1">
    <source>
        <dbReference type="ARBA" id="ARBA00022448"/>
    </source>
</evidence>
<dbReference type="InterPro" id="IPR036640">
    <property type="entry name" value="ABC1_TM_sf"/>
</dbReference>
<dbReference type="GO" id="GO:0140359">
    <property type="term" value="F:ABC-type transporter activity"/>
    <property type="evidence" value="ECO:0007669"/>
    <property type="project" value="InterPro"/>
</dbReference>
<comment type="caution">
    <text evidence="10">The sequence shown here is derived from an EMBL/GenBank/DDBJ whole genome shotgun (WGS) entry which is preliminary data.</text>
</comment>
<keyword evidence="1" id="KW-0813">Transport</keyword>
<dbReference type="SMART" id="SM00382">
    <property type="entry name" value="AAA"/>
    <property type="match status" value="1"/>
</dbReference>
<dbReference type="CDD" id="cd03223">
    <property type="entry name" value="ABCD_peroxisomal_ALDP"/>
    <property type="match status" value="1"/>
</dbReference>